<accession>A0A3Q2FMA6</accession>
<dbReference type="InterPro" id="IPR020846">
    <property type="entry name" value="MFS_dom"/>
</dbReference>
<dbReference type="SUPFAM" id="SSF103473">
    <property type="entry name" value="MFS general substrate transporter"/>
    <property type="match status" value="1"/>
</dbReference>
<evidence type="ECO:0000256" key="1">
    <source>
        <dbReference type="ARBA" id="ARBA00004141"/>
    </source>
</evidence>
<dbReference type="AlphaFoldDB" id="A0A3Q2FMA6"/>
<evidence type="ECO:0000256" key="3">
    <source>
        <dbReference type="ARBA" id="ARBA00022989"/>
    </source>
</evidence>
<evidence type="ECO:0000256" key="5">
    <source>
        <dbReference type="SAM" id="Phobius"/>
    </source>
</evidence>
<evidence type="ECO:0000259" key="6">
    <source>
        <dbReference type="PROSITE" id="PS50850"/>
    </source>
</evidence>
<sequence length="220" mass="24585">FQKSCPHFVFSLQIYFYASYVFKEAGVSEDQIQYATIGTGTCEFTACIMCVSRKGRRFMLMGGFLLMTIWTIVFTIALSFESYVSWVSHLSVACIFTYILSFGMGPAGVTGVLPTEIFNQTARPAAYMIAGSMMWLNLFFVGMIFPFLVSGLSEYCFVPFGVMCLLSALYIGLFLPETKGKSLSDITSEFHKMNFKGQNDKSLELQTQYKLGEVCLSTAL</sequence>
<dbReference type="Gene3D" id="1.20.1250.20">
    <property type="entry name" value="MFS general substrate transporter like domains"/>
    <property type="match status" value="1"/>
</dbReference>
<dbReference type="GeneTree" id="ENSGT00940000161061"/>
<dbReference type="OMA" id="EMAICEK"/>
<keyword evidence="2 5" id="KW-0812">Transmembrane</keyword>
<dbReference type="GO" id="GO:0055056">
    <property type="term" value="F:D-glucose transmembrane transporter activity"/>
    <property type="evidence" value="ECO:0007669"/>
    <property type="project" value="TreeGrafter"/>
</dbReference>
<evidence type="ECO:0000313" key="7">
    <source>
        <dbReference type="Ensembl" id="ENSCVAP00000006195.1"/>
    </source>
</evidence>
<dbReference type="GO" id="GO:0005886">
    <property type="term" value="C:plasma membrane"/>
    <property type="evidence" value="ECO:0007669"/>
    <property type="project" value="TreeGrafter"/>
</dbReference>
<name>A0A3Q2FMA6_CYPVA</name>
<evidence type="ECO:0000256" key="2">
    <source>
        <dbReference type="ARBA" id="ARBA00022692"/>
    </source>
</evidence>
<feature type="transmembrane region" description="Helical" evidence="5">
    <location>
        <begin position="125"/>
        <end position="149"/>
    </location>
</feature>
<feature type="transmembrane region" description="Helical" evidence="5">
    <location>
        <begin position="58"/>
        <end position="80"/>
    </location>
</feature>
<evidence type="ECO:0000256" key="4">
    <source>
        <dbReference type="ARBA" id="ARBA00023136"/>
    </source>
</evidence>
<keyword evidence="3 5" id="KW-1133">Transmembrane helix</keyword>
<dbReference type="InterPro" id="IPR005828">
    <property type="entry name" value="MFS_sugar_transport-like"/>
</dbReference>
<dbReference type="GO" id="GO:0070837">
    <property type="term" value="P:dehydroascorbic acid transport"/>
    <property type="evidence" value="ECO:0007669"/>
    <property type="project" value="TreeGrafter"/>
</dbReference>
<feature type="domain" description="Major facilitator superfamily (MFS) profile" evidence="6">
    <location>
        <begin position="1"/>
        <end position="179"/>
    </location>
</feature>
<keyword evidence="8" id="KW-1185">Reference proteome</keyword>
<keyword evidence="4 5" id="KW-0472">Membrane</keyword>
<reference evidence="7" key="2">
    <citation type="submission" date="2025-09" db="UniProtKB">
        <authorList>
            <consortium name="Ensembl"/>
        </authorList>
    </citation>
    <scope>IDENTIFICATION</scope>
</reference>
<feature type="transmembrane region" description="Helical" evidence="5">
    <location>
        <begin position="155"/>
        <end position="175"/>
    </location>
</feature>
<dbReference type="GO" id="GO:0046323">
    <property type="term" value="P:D-glucose import"/>
    <property type="evidence" value="ECO:0007669"/>
    <property type="project" value="TreeGrafter"/>
</dbReference>
<comment type="subcellular location">
    <subcellularLocation>
        <location evidence="1">Membrane</location>
        <topology evidence="1">Multi-pass membrane protein</topology>
    </subcellularLocation>
</comment>
<dbReference type="STRING" id="28743.ENSCVAP00000006195"/>
<protein>
    <submittedName>
        <fullName evidence="7">Solute carrier family 2 member 11a</fullName>
    </submittedName>
</protein>
<dbReference type="Ensembl" id="ENSCVAT00000005402.1">
    <property type="protein sequence ID" value="ENSCVAP00000006195.1"/>
    <property type="gene ID" value="ENSCVAG00000007699.1"/>
</dbReference>
<dbReference type="InterPro" id="IPR045263">
    <property type="entry name" value="GLUT"/>
</dbReference>
<dbReference type="Pfam" id="PF00083">
    <property type="entry name" value="Sugar_tr"/>
    <property type="match status" value="1"/>
</dbReference>
<evidence type="ECO:0000313" key="8">
    <source>
        <dbReference type="Proteomes" id="UP000265020"/>
    </source>
</evidence>
<dbReference type="Proteomes" id="UP000265020">
    <property type="component" value="Unassembled WGS sequence"/>
</dbReference>
<organism evidence="7 8">
    <name type="scientific">Cyprinodon variegatus</name>
    <name type="common">Sheepshead minnow</name>
    <dbReference type="NCBI Taxonomy" id="28743"/>
    <lineage>
        <taxon>Eukaryota</taxon>
        <taxon>Metazoa</taxon>
        <taxon>Chordata</taxon>
        <taxon>Craniata</taxon>
        <taxon>Vertebrata</taxon>
        <taxon>Euteleostomi</taxon>
        <taxon>Actinopterygii</taxon>
        <taxon>Neopterygii</taxon>
        <taxon>Teleostei</taxon>
        <taxon>Neoteleostei</taxon>
        <taxon>Acanthomorphata</taxon>
        <taxon>Ovalentaria</taxon>
        <taxon>Atherinomorphae</taxon>
        <taxon>Cyprinodontiformes</taxon>
        <taxon>Cyprinodontidae</taxon>
        <taxon>Cyprinodon</taxon>
    </lineage>
</organism>
<dbReference type="PROSITE" id="PS50850">
    <property type="entry name" value="MFS"/>
    <property type="match status" value="1"/>
</dbReference>
<dbReference type="PANTHER" id="PTHR23503">
    <property type="entry name" value="SOLUTE CARRIER FAMILY 2"/>
    <property type="match status" value="1"/>
</dbReference>
<feature type="transmembrane region" description="Helical" evidence="5">
    <location>
        <begin position="86"/>
        <end position="113"/>
    </location>
</feature>
<proteinExistence type="predicted"/>
<reference evidence="7" key="1">
    <citation type="submission" date="2025-08" db="UniProtKB">
        <authorList>
            <consortium name="Ensembl"/>
        </authorList>
    </citation>
    <scope>IDENTIFICATION</scope>
</reference>
<dbReference type="InterPro" id="IPR036259">
    <property type="entry name" value="MFS_trans_sf"/>
</dbReference>
<dbReference type="PANTHER" id="PTHR23503:SF22">
    <property type="entry name" value="SOLUTE CARRIER FAMILY 2, FACILITATED GLUCOSE TRANSPORTER MEMBER 11"/>
    <property type="match status" value="1"/>
</dbReference>